<keyword evidence="9 10" id="KW-0275">Fatty acid biosynthesis</keyword>
<dbReference type="GO" id="GO:0034626">
    <property type="term" value="P:fatty acid elongation, polyunsaturated fatty acid"/>
    <property type="evidence" value="ECO:0007669"/>
    <property type="project" value="TreeGrafter"/>
</dbReference>
<evidence type="ECO:0000256" key="10">
    <source>
        <dbReference type="RuleBase" id="RU361115"/>
    </source>
</evidence>
<feature type="transmembrane region" description="Helical" evidence="10">
    <location>
        <begin position="67"/>
        <end position="88"/>
    </location>
</feature>
<dbReference type="PANTHER" id="PTHR11157:SF21">
    <property type="entry name" value="ELONGATION OF VERY LONG CHAIN FATTY ACIDS PROTEIN"/>
    <property type="match status" value="1"/>
</dbReference>
<comment type="subcellular location">
    <subcellularLocation>
        <location evidence="1">Membrane</location>
        <topology evidence="1">Multi-pass membrane protein</topology>
    </subcellularLocation>
</comment>
<evidence type="ECO:0000256" key="7">
    <source>
        <dbReference type="ARBA" id="ARBA00023098"/>
    </source>
</evidence>
<dbReference type="GO" id="GO:0034625">
    <property type="term" value="P:fatty acid elongation, monounsaturated fatty acid"/>
    <property type="evidence" value="ECO:0007669"/>
    <property type="project" value="TreeGrafter"/>
</dbReference>
<comment type="catalytic activity">
    <reaction evidence="10">
        <text>a very-long-chain acyl-CoA + malonyl-CoA + H(+) = a very-long-chain 3-oxoacyl-CoA + CO2 + CoA</text>
        <dbReference type="Rhea" id="RHEA:32727"/>
        <dbReference type="ChEBI" id="CHEBI:15378"/>
        <dbReference type="ChEBI" id="CHEBI:16526"/>
        <dbReference type="ChEBI" id="CHEBI:57287"/>
        <dbReference type="ChEBI" id="CHEBI:57384"/>
        <dbReference type="ChEBI" id="CHEBI:90725"/>
        <dbReference type="ChEBI" id="CHEBI:90736"/>
        <dbReference type="EC" id="2.3.1.199"/>
    </reaction>
</comment>
<evidence type="ECO:0000256" key="2">
    <source>
        <dbReference type="ARBA" id="ARBA00022516"/>
    </source>
</evidence>
<dbReference type="OrthoDB" id="434092at2759"/>
<feature type="transmembrane region" description="Helical" evidence="10">
    <location>
        <begin position="185"/>
        <end position="201"/>
    </location>
</feature>
<gene>
    <name evidence="12" type="primary">LOC113495032</name>
</gene>
<dbReference type="GO" id="GO:0042761">
    <property type="term" value="P:very long-chain fatty acid biosynthetic process"/>
    <property type="evidence" value="ECO:0007669"/>
    <property type="project" value="TreeGrafter"/>
</dbReference>
<keyword evidence="5 10" id="KW-0276">Fatty acid metabolism</keyword>
<dbReference type="GeneID" id="113495032"/>
<proteinExistence type="inferred from homology"/>
<evidence type="ECO:0000256" key="9">
    <source>
        <dbReference type="ARBA" id="ARBA00023160"/>
    </source>
</evidence>
<dbReference type="PANTHER" id="PTHR11157">
    <property type="entry name" value="FATTY ACID ACYL TRANSFERASE-RELATED"/>
    <property type="match status" value="1"/>
</dbReference>
<feature type="transmembrane region" description="Helical" evidence="10">
    <location>
        <begin position="100"/>
        <end position="123"/>
    </location>
</feature>
<accession>A0A7E5VM45</accession>
<feature type="transmembrane region" description="Helical" evidence="10">
    <location>
        <begin position="271"/>
        <end position="289"/>
    </location>
</feature>
<dbReference type="GO" id="GO:0019367">
    <property type="term" value="P:fatty acid elongation, saturated fatty acid"/>
    <property type="evidence" value="ECO:0007669"/>
    <property type="project" value="TreeGrafter"/>
</dbReference>
<keyword evidence="2 10" id="KW-0444">Lipid biosynthesis</keyword>
<protein>
    <recommendedName>
        <fullName evidence="10">Elongation of very long chain fatty acids protein</fullName>
        <ecNumber evidence="10">2.3.1.199</ecNumber>
    </recommendedName>
    <alternativeName>
        <fullName evidence="10">Very-long-chain 3-oxoacyl-CoA synthase</fullName>
    </alternativeName>
</protein>
<keyword evidence="11" id="KW-1185">Reference proteome</keyword>
<evidence type="ECO:0000256" key="8">
    <source>
        <dbReference type="ARBA" id="ARBA00023136"/>
    </source>
</evidence>
<evidence type="ECO:0000256" key="1">
    <source>
        <dbReference type="ARBA" id="ARBA00004141"/>
    </source>
</evidence>
<dbReference type="AlphaFoldDB" id="A0A7E5VM45"/>
<evidence type="ECO:0000256" key="5">
    <source>
        <dbReference type="ARBA" id="ARBA00022832"/>
    </source>
</evidence>
<keyword evidence="3 10" id="KW-0808">Transferase</keyword>
<keyword evidence="4 10" id="KW-0812">Transmembrane</keyword>
<evidence type="ECO:0000256" key="3">
    <source>
        <dbReference type="ARBA" id="ARBA00022679"/>
    </source>
</evidence>
<feature type="transmembrane region" description="Helical" evidence="10">
    <location>
        <begin position="207"/>
        <end position="227"/>
    </location>
</feature>
<dbReference type="KEGG" id="tnl:113495032"/>
<keyword evidence="6 10" id="KW-1133">Transmembrane helix</keyword>
<feature type="transmembrane region" description="Helical" evidence="10">
    <location>
        <begin position="248"/>
        <end position="265"/>
    </location>
</feature>
<feature type="transmembrane region" description="Helical" evidence="10">
    <location>
        <begin position="154"/>
        <end position="173"/>
    </location>
</feature>
<evidence type="ECO:0000256" key="6">
    <source>
        <dbReference type="ARBA" id="ARBA00022989"/>
    </source>
</evidence>
<dbReference type="InParanoid" id="A0A7E5VM45"/>
<dbReference type="Pfam" id="PF01151">
    <property type="entry name" value="ELO"/>
    <property type="match status" value="1"/>
</dbReference>
<comment type="similarity">
    <text evidence="10">Belongs to the ELO family.</text>
</comment>
<name>A0A7E5VM45_TRINI</name>
<dbReference type="InterPro" id="IPR002076">
    <property type="entry name" value="ELO_fam"/>
</dbReference>
<keyword evidence="8 10" id="KW-0472">Membrane</keyword>
<dbReference type="EC" id="2.3.1.199" evidence="10"/>
<dbReference type="Proteomes" id="UP000322000">
    <property type="component" value="Chromosome 6"/>
</dbReference>
<evidence type="ECO:0000313" key="12">
    <source>
        <dbReference type="RefSeq" id="XP_026729398.1"/>
    </source>
</evidence>
<organism evidence="11 12">
    <name type="scientific">Trichoplusia ni</name>
    <name type="common">Cabbage looper</name>
    <dbReference type="NCBI Taxonomy" id="7111"/>
    <lineage>
        <taxon>Eukaryota</taxon>
        <taxon>Metazoa</taxon>
        <taxon>Ecdysozoa</taxon>
        <taxon>Arthropoda</taxon>
        <taxon>Hexapoda</taxon>
        <taxon>Insecta</taxon>
        <taxon>Pterygota</taxon>
        <taxon>Neoptera</taxon>
        <taxon>Endopterygota</taxon>
        <taxon>Lepidoptera</taxon>
        <taxon>Glossata</taxon>
        <taxon>Ditrysia</taxon>
        <taxon>Noctuoidea</taxon>
        <taxon>Noctuidae</taxon>
        <taxon>Plusiinae</taxon>
        <taxon>Trichoplusia</taxon>
    </lineage>
</organism>
<dbReference type="RefSeq" id="XP_026729398.1">
    <property type="nucleotide sequence ID" value="XM_026873597.1"/>
</dbReference>
<evidence type="ECO:0000256" key="4">
    <source>
        <dbReference type="ARBA" id="ARBA00022692"/>
    </source>
</evidence>
<dbReference type="GO" id="GO:0005789">
    <property type="term" value="C:endoplasmic reticulum membrane"/>
    <property type="evidence" value="ECO:0007669"/>
    <property type="project" value="TreeGrafter"/>
</dbReference>
<dbReference type="GO" id="GO:0009922">
    <property type="term" value="F:fatty acid elongase activity"/>
    <property type="evidence" value="ECO:0007669"/>
    <property type="project" value="UniProtKB-EC"/>
</dbReference>
<reference evidence="12" key="1">
    <citation type="submission" date="2025-08" db="UniProtKB">
        <authorList>
            <consortium name="RefSeq"/>
        </authorList>
    </citation>
    <scope>IDENTIFICATION</scope>
</reference>
<evidence type="ECO:0000313" key="11">
    <source>
        <dbReference type="Proteomes" id="UP000322000"/>
    </source>
</evidence>
<sequence>MNNILQMILMRNTCVNRLLAMDEQGSVGSVNIYSKIMEEVNKGFYIAEENDSPAETKNGNMDFINDWFLMGSGYTVFIILASYFLFVFKLGPNHMKNRQPYKLTTVITVYNVIQIVISCLLNYGTVQMLSTYGCFPKTCVMETENRRSRSAALMYYYFLAKITELLDTVFFVLRKKEKQQSFLHVYHHSIMVFVTWTALKYEPSYRLVFIGFLNSFVHIIMYTYYALASFPSLTKYLWWKKYITSMQLIQFVTVFIHFIVATMVSDCSPSYILAVTFFFHVFFFLYLFGKFYKNTYNKKQKPEVSDKIKPAVDEMDKNMYQQVKVCNDEGDEDCCKSASISLNNTYRIKVNFDSKKWA</sequence>
<keyword evidence="7 10" id="KW-0443">Lipid metabolism</keyword>
<dbReference type="GO" id="GO:0030148">
    <property type="term" value="P:sphingolipid biosynthetic process"/>
    <property type="evidence" value="ECO:0007669"/>
    <property type="project" value="TreeGrafter"/>
</dbReference>